<organism evidence="1">
    <name type="scientific">Octopus bimaculoides</name>
    <name type="common">California two-spotted octopus</name>
    <dbReference type="NCBI Taxonomy" id="37653"/>
    <lineage>
        <taxon>Eukaryota</taxon>
        <taxon>Metazoa</taxon>
        <taxon>Spiralia</taxon>
        <taxon>Lophotrochozoa</taxon>
        <taxon>Mollusca</taxon>
        <taxon>Cephalopoda</taxon>
        <taxon>Coleoidea</taxon>
        <taxon>Octopodiformes</taxon>
        <taxon>Octopoda</taxon>
        <taxon>Incirrata</taxon>
        <taxon>Octopodidae</taxon>
        <taxon>Octopus</taxon>
    </lineage>
</organism>
<evidence type="ECO:0000313" key="1">
    <source>
        <dbReference type="EMBL" id="KOF91179.1"/>
    </source>
</evidence>
<dbReference type="EMBL" id="KQ417596">
    <property type="protein sequence ID" value="KOF91179.1"/>
    <property type="molecule type" value="Genomic_DNA"/>
</dbReference>
<sequence length="77" mass="9045">MSSSFFRSIWAIDLWKLYLSRLSAIRSFAGDPLAKFHACIRRRTSSSCQFRRIFIFLLASTWRCTKSRPLVSMVHDI</sequence>
<proteinExistence type="predicted"/>
<reference evidence="1" key="1">
    <citation type="submission" date="2015-07" db="EMBL/GenBank/DDBJ databases">
        <title>MeaNS - Measles Nucleotide Surveillance Program.</title>
        <authorList>
            <person name="Tran T."/>
            <person name="Druce J."/>
        </authorList>
    </citation>
    <scope>NUCLEOTIDE SEQUENCE</scope>
    <source>
        <strain evidence="1">UCB-OBI-ISO-001</strain>
        <tissue evidence="1">Gonad</tissue>
    </source>
</reference>
<name>A0A0L8HPU5_OCTBM</name>
<dbReference type="AlphaFoldDB" id="A0A0L8HPU5"/>
<protein>
    <submittedName>
        <fullName evidence="1">Uncharacterized protein</fullName>
    </submittedName>
</protein>
<accession>A0A0L8HPU5</accession>
<gene>
    <name evidence="1" type="ORF">OCBIM_22009468mg</name>
</gene>